<feature type="transmembrane region" description="Helical" evidence="1">
    <location>
        <begin position="249"/>
        <end position="269"/>
    </location>
</feature>
<reference evidence="2" key="1">
    <citation type="submission" date="2018-12" db="EMBL/GenBank/DDBJ databases">
        <authorList>
            <person name="Sun L."/>
            <person name="Chen Z."/>
        </authorList>
    </citation>
    <scope>NUCLEOTIDE SEQUENCE [LARGE SCALE GENOMIC DNA]</scope>
    <source>
        <strain evidence="2">3-2-2</strain>
    </source>
</reference>
<dbReference type="AlphaFoldDB" id="A0A429XZV5"/>
<protein>
    <submittedName>
        <fullName evidence="2">Uncharacterized protein</fullName>
    </submittedName>
</protein>
<keyword evidence="1" id="KW-0812">Transmembrane</keyword>
<dbReference type="OrthoDB" id="2827528at2"/>
<feature type="transmembrane region" description="Helical" evidence="1">
    <location>
        <begin position="215"/>
        <end position="237"/>
    </location>
</feature>
<comment type="caution">
    <text evidence="2">The sequence shown here is derived from an EMBL/GenBank/DDBJ whole genome shotgun (WGS) entry which is preliminary data.</text>
</comment>
<organism evidence="2 3">
    <name type="scientific">Siminovitchia acidinfaciens</name>
    <dbReference type="NCBI Taxonomy" id="2321395"/>
    <lineage>
        <taxon>Bacteria</taxon>
        <taxon>Bacillati</taxon>
        <taxon>Bacillota</taxon>
        <taxon>Bacilli</taxon>
        <taxon>Bacillales</taxon>
        <taxon>Bacillaceae</taxon>
        <taxon>Siminovitchia</taxon>
    </lineage>
</organism>
<keyword evidence="1" id="KW-1133">Transmembrane helix</keyword>
<gene>
    <name evidence="2" type="ORF">D4T97_011570</name>
</gene>
<accession>A0A429XZV5</accession>
<evidence type="ECO:0000313" key="3">
    <source>
        <dbReference type="Proteomes" id="UP000287156"/>
    </source>
</evidence>
<dbReference type="Proteomes" id="UP000287156">
    <property type="component" value="Unassembled WGS sequence"/>
</dbReference>
<proteinExistence type="predicted"/>
<sequence length="296" mass="32596">MSRVKMFEGEKGLVITSLIGFLLAALTAFFILIRGPIVLPEGNLGDAFSFNAAIGIFILSIAAILPLAGYSVRKKKVIRWLFISASLYAYAVETIQHFRGLNPRFSREGSAIDIIAGAVFGIDSLLLVTLCFLLMIQFFKVSQRPLVILGIRYAFVSVFAANLAGIGMILLQSRFTGSEGNLIVLHGLGFHALQTLILPGWLLGKVQDSERLKKWIIHSGSLAWMFAIILIGVQTALGQSVFEFTLLPVLAGTMLLVWLGTALVSLVLFMNREKDLQTKEMKCLEKPITDQFTMIK</sequence>
<dbReference type="EMBL" id="QYTV02000004">
    <property type="protein sequence ID" value="RST74303.1"/>
    <property type="molecule type" value="Genomic_DNA"/>
</dbReference>
<keyword evidence="3" id="KW-1185">Reference proteome</keyword>
<feature type="transmembrane region" description="Helical" evidence="1">
    <location>
        <begin position="115"/>
        <end position="139"/>
    </location>
</feature>
<keyword evidence="1" id="KW-0472">Membrane</keyword>
<feature type="transmembrane region" description="Helical" evidence="1">
    <location>
        <begin position="77"/>
        <end position="95"/>
    </location>
</feature>
<dbReference type="RefSeq" id="WP_126050836.1">
    <property type="nucleotide sequence ID" value="NZ_QYTV02000004.1"/>
</dbReference>
<evidence type="ECO:0000313" key="2">
    <source>
        <dbReference type="EMBL" id="RST74303.1"/>
    </source>
</evidence>
<evidence type="ECO:0000256" key="1">
    <source>
        <dbReference type="SAM" id="Phobius"/>
    </source>
</evidence>
<feature type="transmembrane region" description="Helical" evidence="1">
    <location>
        <begin position="12"/>
        <end position="33"/>
    </location>
</feature>
<feature type="transmembrane region" description="Helical" evidence="1">
    <location>
        <begin position="48"/>
        <end position="70"/>
    </location>
</feature>
<feature type="transmembrane region" description="Helical" evidence="1">
    <location>
        <begin position="183"/>
        <end position="203"/>
    </location>
</feature>
<feature type="transmembrane region" description="Helical" evidence="1">
    <location>
        <begin position="151"/>
        <end position="171"/>
    </location>
</feature>
<name>A0A429XZV5_9BACI</name>